<organism evidence="2 3">
    <name type="scientific">Pongo abelii</name>
    <name type="common">Sumatran orangutan</name>
    <name type="synonym">Pongo pygmaeus abelii</name>
    <dbReference type="NCBI Taxonomy" id="9601"/>
    <lineage>
        <taxon>Eukaryota</taxon>
        <taxon>Metazoa</taxon>
        <taxon>Chordata</taxon>
        <taxon>Craniata</taxon>
        <taxon>Vertebrata</taxon>
        <taxon>Euteleostomi</taxon>
        <taxon>Mammalia</taxon>
        <taxon>Eutheria</taxon>
        <taxon>Euarchontoglires</taxon>
        <taxon>Primates</taxon>
        <taxon>Haplorrhini</taxon>
        <taxon>Catarrhini</taxon>
        <taxon>Hominidae</taxon>
        <taxon>Pongo</taxon>
    </lineage>
</organism>
<evidence type="ECO:0000313" key="2">
    <source>
        <dbReference type="Ensembl" id="ENSPPYP00000035502.1"/>
    </source>
</evidence>
<reference evidence="2" key="2">
    <citation type="submission" date="2025-08" db="UniProtKB">
        <authorList>
            <consortium name="Ensembl"/>
        </authorList>
    </citation>
    <scope>IDENTIFICATION</scope>
</reference>
<dbReference type="PRINTS" id="PR02045">
    <property type="entry name" value="F138DOMAIN"/>
</dbReference>
<protein>
    <submittedName>
        <fullName evidence="2">Uncharacterized protein</fullName>
    </submittedName>
</protein>
<reference evidence="2" key="3">
    <citation type="submission" date="2025-09" db="UniProtKB">
        <authorList>
            <consortium name="Ensembl"/>
        </authorList>
    </citation>
    <scope>IDENTIFICATION</scope>
</reference>
<dbReference type="Proteomes" id="UP000001595">
    <property type="component" value="Chromosome 5"/>
</dbReference>
<feature type="region of interest" description="Disordered" evidence="1">
    <location>
        <begin position="1"/>
        <end position="28"/>
    </location>
</feature>
<proteinExistence type="predicted"/>
<sequence>MKPKKMCRCGQAPQARLEPRPNSTTHNLETKAGSWLTAISTSGFKRFSCLSLLSSWDSRHAPPQPDNFFVFLGKTGFCRAAQAGLKLLCSGSPPTLASQSAGITGVSHCARPQFSDQW</sequence>
<reference evidence="2 3" key="1">
    <citation type="submission" date="2008-02" db="EMBL/GenBank/DDBJ databases">
        <title>A 6x draft sequence assembly of the Pongo pygmaeus abelii genome.</title>
        <authorList>
            <person name="Wilson R.K."/>
            <person name="Mardis E."/>
        </authorList>
    </citation>
    <scope>NUCLEOTIDE SEQUENCE [LARGE SCALE GENOMIC DNA]</scope>
</reference>
<keyword evidence="3" id="KW-1185">Reference proteome</keyword>
<evidence type="ECO:0000313" key="3">
    <source>
        <dbReference type="Proteomes" id="UP000001595"/>
    </source>
</evidence>
<evidence type="ECO:0000256" key="1">
    <source>
        <dbReference type="SAM" id="MobiDB-lite"/>
    </source>
</evidence>
<dbReference type="GeneTree" id="ENSGT00940000164709"/>
<dbReference type="PANTHER" id="PTHR46254:SF3">
    <property type="entry name" value="SECRETED PROTEIN"/>
    <property type="match status" value="1"/>
</dbReference>
<name>A0A8I5TZJ6_PONAB</name>
<dbReference type="Ensembl" id="ENSPPYT00000060555.1">
    <property type="protein sequence ID" value="ENSPPYP00000035502.1"/>
    <property type="gene ID" value="ENSPPYG00000036819.1"/>
</dbReference>
<dbReference type="AlphaFoldDB" id="A0A8I5TZJ6"/>
<dbReference type="PANTHER" id="PTHR46254">
    <property type="entry name" value="PROTEIN GVQW1-RELATED"/>
    <property type="match status" value="1"/>
</dbReference>
<accession>A0A8I5TZJ6</accession>